<dbReference type="SUPFAM" id="SSF51556">
    <property type="entry name" value="Metallo-dependent hydrolases"/>
    <property type="match status" value="1"/>
</dbReference>
<dbReference type="GO" id="GO:0005829">
    <property type="term" value="C:cytosol"/>
    <property type="evidence" value="ECO:0007669"/>
    <property type="project" value="TreeGrafter"/>
</dbReference>
<comment type="cofactor">
    <cofactor evidence="1">
        <name>Zn(2+)</name>
        <dbReference type="ChEBI" id="CHEBI:29105"/>
    </cofactor>
</comment>
<dbReference type="Gene3D" id="2.30.40.10">
    <property type="entry name" value="Urease, subunit C, domain 1"/>
    <property type="match status" value="1"/>
</dbReference>
<dbReference type="InterPro" id="IPR011059">
    <property type="entry name" value="Metal-dep_hydrolase_composite"/>
</dbReference>
<keyword evidence="4" id="KW-0862">Zinc</keyword>
<name>A0A0J0XE04_9TREE</name>
<gene>
    <name evidence="6" type="ORF">CC85DRAFT_288733</name>
</gene>
<sequence>MVDTHTHAPQYPNNGLGHSLQLLEWLDELTFPLEKQFSDDEYAREVYGQVVRRNLAAGTTTACYYGTLHVPATLTLAEVALEAGQRALVGRCSMDRASPPDYVEADCAASMASTHEFLDLFPRFCANTPLPLNGSSNGTSNQPLVRPILTPRFALSCSPPLLAALGQLAEAKHLPIQTHISENGAEIAAVRKAFPAAPHYAGVYDAFGLLTPRTILAHGVHLSPPEVALIARRGAGVSHCPTSNVNLNSGAARVLALLDAGVRVGLGSDCSGGPGTGVLPALRGADAMSRILAFEGRAERGLSIPELFYLATRGGAEIAGVDAGSFEPGREFDALWIRPRSPGFWAGGDTRALFEKWLFAGDDRDIGAVWVRGRCVSGAPP</sequence>
<keyword evidence="3 6" id="KW-0378">Hydrolase</keyword>
<dbReference type="RefSeq" id="XP_018275734.1">
    <property type="nucleotide sequence ID" value="XM_018424364.1"/>
</dbReference>
<accession>A0A0J0XE04</accession>
<dbReference type="InterPro" id="IPR032466">
    <property type="entry name" value="Metal_Hydrolase"/>
</dbReference>
<dbReference type="InterPro" id="IPR051607">
    <property type="entry name" value="Metallo-dep_hydrolases"/>
</dbReference>
<evidence type="ECO:0000256" key="4">
    <source>
        <dbReference type="ARBA" id="ARBA00022833"/>
    </source>
</evidence>
<dbReference type="AlphaFoldDB" id="A0A0J0XE04"/>
<evidence type="ECO:0000259" key="5">
    <source>
        <dbReference type="Pfam" id="PF01979"/>
    </source>
</evidence>
<protein>
    <submittedName>
        <fullName evidence="6">Metallo-dependent hydrolase</fullName>
    </submittedName>
</protein>
<evidence type="ECO:0000256" key="2">
    <source>
        <dbReference type="ARBA" id="ARBA00022723"/>
    </source>
</evidence>
<proteinExistence type="predicted"/>
<dbReference type="GO" id="GO:0008892">
    <property type="term" value="F:guanine deaminase activity"/>
    <property type="evidence" value="ECO:0007669"/>
    <property type="project" value="TreeGrafter"/>
</dbReference>
<dbReference type="InterPro" id="IPR006680">
    <property type="entry name" value="Amidohydro-rel"/>
</dbReference>
<keyword evidence="2" id="KW-0479">Metal-binding</keyword>
<dbReference type="GO" id="GO:0046098">
    <property type="term" value="P:guanine metabolic process"/>
    <property type="evidence" value="ECO:0007669"/>
    <property type="project" value="TreeGrafter"/>
</dbReference>
<evidence type="ECO:0000256" key="1">
    <source>
        <dbReference type="ARBA" id="ARBA00001947"/>
    </source>
</evidence>
<dbReference type="SUPFAM" id="SSF51338">
    <property type="entry name" value="Composite domain of metallo-dependent hydrolases"/>
    <property type="match status" value="1"/>
</dbReference>
<dbReference type="GeneID" id="28984967"/>
<reference evidence="6 7" key="1">
    <citation type="submission" date="2015-03" db="EMBL/GenBank/DDBJ databases">
        <title>Genomics and transcriptomics of the oil-accumulating basidiomycete yeast T. oleaginosus allow insights into substrate utilization and the diverse evolutionary trajectories of mating systems in fungi.</title>
        <authorList>
            <consortium name="DOE Joint Genome Institute"/>
            <person name="Kourist R."/>
            <person name="Kracht O."/>
            <person name="Bracharz F."/>
            <person name="Lipzen A."/>
            <person name="Nolan M."/>
            <person name="Ohm R."/>
            <person name="Grigoriev I."/>
            <person name="Sun S."/>
            <person name="Heitman J."/>
            <person name="Bruck T."/>
            <person name="Nowrousian M."/>
        </authorList>
    </citation>
    <scope>NUCLEOTIDE SEQUENCE [LARGE SCALE GENOMIC DNA]</scope>
    <source>
        <strain evidence="6 7">IBC0246</strain>
    </source>
</reference>
<feature type="domain" description="Amidohydrolase-related" evidence="5">
    <location>
        <begin position="2"/>
        <end position="375"/>
    </location>
</feature>
<dbReference type="STRING" id="879819.A0A0J0XE04"/>
<evidence type="ECO:0000256" key="3">
    <source>
        <dbReference type="ARBA" id="ARBA00022801"/>
    </source>
</evidence>
<dbReference type="PANTHER" id="PTHR11271">
    <property type="entry name" value="GUANINE DEAMINASE"/>
    <property type="match status" value="1"/>
</dbReference>
<keyword evidence="7" id="KW-1185">Reference proteome</keyword>
<dbReference type="PANTHER" id="PTHR11271:SF6">
    <property type="entry name" value="GUANINE DEAMINASE"/>
    <property type="match status" value="1"/>
</dbReference>
<dbReference type="GO" id="GO:0008270">
    <property type="term" value="F:zinc ion binding"/>
    <property type="evidence" value="ECO:0007669"/>
    <property type="project" value="TreeGrafter"/>
</dbReference>
<dbReference type="OrthoDB" id="194468at2759"/>
<dbReference type="Proteomes" id="UP000053611">
    <property type="component" value="Unassembled WGS sequence"/>
</dbReference>
<evidence type="ECO:0000313" key="7">
    <source>
        <dbReference type="Proteomes" id="UP000053611"/>
    </source>
</evidence>
<evidence type="ECO:0000313" key="6">
    <source>
        <dbReference type="EMBL" id="KLT39243.1"/>
    </source>
</evidence>
<dbReference type="EMBL" id="KQ087265">
    <property type="protein sequence ID" value="KLT39243.1"/>
    <property type="molecule type" value="Genomic_DNA"/>
</dbReference>
<dbReference type="Gene3D" id="3.20.20.140">
    <property type="entry name" value="Metal-dependent hydrolases"/>
    <property type="match status" value="1"/>
</dbReference>
<dbReference type="Pfam" id="PF01979">
    <property type="entry name" value="Amidohydro_1"/>
    <property type="match status" value="1"/>
</dbReference>
<organism evidence="6 7">
    <name type="scientific">Cutaneotrichosporon oleaginosum</name>
    <dbReference type="NCBI Taxonomy" id="879819"/>
    <lineage>
        <taxon>Eukaryota</taxon>
        <taxon>Fungi</taxon>
        <taxon>Dikarya</taxon>
        <taxon>Basidiomycota</taxon>
        <taxon>Agaricomycotina</taxon>
        <taxon>Tremellomycetes</taxon>
        <taxon>Trichosporonales</taxon>
        <taxon>Trichosporonaceae</taxon>
        <taxon>Cutaneotrichosporon</taxon>
    </lineage>
</organism>